<evidence type="ECO:0000313" key="2">
    <source>
        <dbReference type="EMBL" id="KPJ01622.1"/>
    </source>
</evidence>
<sequence length="364" mass="41307">MGLMLSLVISYAGINEAIECLKHIIRGVVPDGEPNFEALVEYYTRLLNKSSNPSSPGEWIKECGQGYLVLTEDKNGSLKSAAIKYYGQTRSAAILFSTKISSFGQESVDESSQANGDYGADLYIPTKTKTIISNTSESISIGGRSRITTPQNTINSKNSENSFDNEEELNAAIENKAKMSWHYKPQSPTRKPLPEIHFQSYDADRDSTAYSEDFLRSLDGIKFRPLQRNDPSGRRRSFRKRHSSSSNSSRDSKASRDEELKMFTSLEEEEFRKMNENENIGRFGSTPNLSARSYSRSRSRERRNDRWSTEGSVDSTPEAEEVRPRLKEVPKLDSFVEEKDDNKDTNEVTEEREEDVDFWANFGD</sequence>
<dbReference type="Proteomes" id="UP000053268">
    <property type="component" value="Unassembled WGS sequence"/>
</dbReference>
<dbReference type="AlphaFoldDB" id="A0A194Q7V7"/>
<feature type="compositionally biased region" description="Basic residues" evidence="1">
    <location>
        <begin position="234"/>
        <end position="243"/>
    </location>
</feature>
<gene>
    <name evidence="2" type="ORF">RR46_08659</name>
</gene>
<name>A0A194Q7V7_PAPXU</name>
<feature type="region of interest" description="Disordered" evidence="1">
    <location>
        <begin position="224"/>
        <end position="353"/>
    </location>
</feature>
<feature type="compositionally biased region" description="Basic and acidic residues" evidence="1">
    <location>
        <begin position="250"/>
        <end position="261"/>
    </location>
</feature>
<proteinExistence type="predicted"/>
<feature type="compositionally biased region" description="Polar residues" evidence="1">
    <location>
        <begin position="150"/>
        <end position="162"/>
    </location>
</feature>
<accession>A0A194Q7V7</accession>
<dbReference type="STRING" id="66420.A0A194Q7V7"/>
<feature type="compositionally biased region" description="Basic and acidic residues" evidence="1">
    <location>
        <begin position="320"/>
        <end position="346"/>
    </location>
</feature>
<evidence type="ECO:0000256" key="1">
    <source>
        <dbReference type="SAM" id="MobiDB-lite"/>
    </source>
</evidence>
<keyword evidence="3" id="KW-1185">Reference proteome</keyword>
<evidence type="ECO:0000313" key="3">
    <source>
        <dbReference type="Proteomes" id="UP000053268"/>
    </source>
</evidence>
<protein>
    <submittedName>
        <fullName evidence="2">Uncharacterized protein</fullName>
    </submittedName>
</protein>
<dbReference type="EMBL" id="KQ459324">
    <property type="protein sequence ID" value="KPJ01622.1"/>
    <property type="molecule type" value="Genomic_DNA"/>
</dbReference>
<organism evidence="2 3">
    <name type="scientific">Papilio xuthus</name>
    <name type="common">Asian swallowtail butterfly</name>
    <dbReference type="NCBI Taxonomy" id="66420"/>
    <lineage>
        <taxon>Eukaryota</taxon>
        <taxon>Metazoa</taxon>
        <taxon>Ecdysozoa</taxon>
        <taxon>Arthropoda</taxon>
        <taxon>Hexapoda</taxon>
        <taxon>Insecta</taxon>
        <taxon>Pterygota</taxon>
        <taxon>Neoptera</taxon>
        <taxon>Endopterygota</taxon>
        <taxon>Lepidoptera</taxon>
        <taxon>Glossata</taxon>
        <taxon>Ditrysia</taxon>
        <taxon>Papilionoidea</taxon>
        <taxon>Papilionidae</taxon>
        <taxon>Papilioninae</taxon>
        <taxon>Papilio</taxon>
    </lineage>
</organism>
<feature type="region of interest" description="Disordered" evidence="1">
    <location>
        <begin position="142"/>
        <end position="165"/>
    </location>
</feature>
<reference evidence="2 3" key="1">
    <citation type="journal article" date="2015" name="Nat. Commun.">
        <title>Outbred genome sequencing and CRISPR/Cas9 gene editing in butterflies.</title>
        <authorList>
            <person name="Li X."/>
            <person name="Fan D."/>
            <person name="Zhang W."/>
            <person name="Liu G."/>
            <person name="Zhang L."/>
            <person name="Zhao L."/>
            <person name="Fang X."/>
            <person name="Chen L."/>
            <person name="Dong Y."/>
            <person name="Chen Y."/>
            <person name="Ding Y."/>
            <person name="Zhao R."/>
            <person name="Feng M."/>
            <person name="Zhu Y."/>
            <person name="Feng Y."/>
            <person name="Jiang X."/>
            <person name="Zhu D."/>
            <person name="Xiang H."/>
            <person name="Feng X."/>
            <person name="Li S."/>
            <person name="Wang J."/>
            <person name="Zhang G."/>
            <person name="Kronforst M.R."/>
            <person name="Wang W."/>
        </authorList>
    </citation>
    <scope>NUCLEOTIDE SEQUENCE [LARGE SCALE GENOMIC DNA]</scope>
    <source>
        <strain evidence="2">Ya'a_city_454_Px</strain>
        <tissue evidence="2">Whole body</tissue>
    </source>
</reference>